<dbReference type="EMBL" id="JALNTZ010000005">
    <property type="protein sequence ID" value="KAJ3650629.1"/>
    <property type="molecule type" value="Genomic_DNA"/>
</dbReference>
<keyword evidence="1" id="KW-0732">Signal</keyword>
<evidence type="ECO:0000256" key="1">
    <source>
        <dbReference type="SAM" id="SignalP"/>
    </source>
</evidence>
<accession>A0AA38I864</accession>
<reference evidence="2" key="1">
    <citation type="journal article" date="2023" name="G3 (Bethesda)">
        <title>Whole genome assemblies of Zophobas morio and Tenebrio molitor.</title>
        <authorList>
            <person name="Kaur S."/>
            <person name="Stinson S.A."/>
            <person name="diCenzo G.C."/>
        </authorList>
    </citation>
    <scope>NUCLEOTIDE SEQUENCE</scope>
    <source>
        <strain evidence="2">QUZm001</strain>
    </source>
</reference>
<dbReference type="AlphaFoldDB" id="A0AA38I864"/>
<proteinExistence type="predicted"/>
<gene>
    <name evidence="2" type="ORF">Zmor_016717</name>
</gene>
<feature type="chain" id="PRO_5041471024" evidence="1">
    <location>
        <begin position="22"/>
        <end position="99"/>
    </location>
</feature>
<comment type="caution">
    <text evidence="2">The sequence shown here is derived from an EMBL/GenBank/DDBJ whole genome shotgun (WGS) entry which is preliminary data.</text>
</comment>
<evidence type="ECO:0000313" key="2">
    <source>
        <dbReference type="EMBL" id="KAJ3650629.1"/>
    </source>
</evidence>
<dbReference type="Proteomes" id="UP001168821">
    <property type="component" value="Unassembled WGS sequence"/>
</dbReference>
<keyword evidence="3" id="KW-1185">Reference proteome</keyword>
<sequence length="99" mass="11500">MGLSTTFAFLVLGAALAVASGEPSYYYEYRSPHTNSYTYSNNPFRQWYDYYSKPEYRYRSSSYGDYGYRARARAYNDDTVYVTDMYGNTRVSSARSLRG</sequence>
<evidence type="ECO:0000313" key="3">
    <source>
        <dbReference type="Proteomes" id="UP001168821"/>
    </source>
</evidence>
<organism evidence="2 3">
    <name type="scientific">Zophobas morio</name>
    <dbReference type="NCBI Taxonomy" id="2755281"/>
    <lineage>
        <taxon>Eukaryota</taxon>
        <taxon>Metazoa</taxon>
        <taxon>Ecdysozoa</taxon>
        <taxon>Arthropoda</taxon>
        <taxon>Hexapoda</taxon>
        <taxon>Insecta</taxon>
        <taxon>Pterygota</taxon>
        <taxon>Neoptera</taxon>
        <taxon>Endopterygota</taxon>
        <taxon>Coleoptera</taxon>
        <taxon>Polyphaga</taxon>
        <taxon>Cucujiformia</taxon>
        <taxon>Tenebrionidae</taxon>
        <taxon>Zophobas</taxon>
    </lineage>
</organism>
<name>A0AA38I864_9CUCU</name>
<feature type="signal peptide" evidence="1">
    <location>
        <begin position="1"/>
        <end position="21"/>
    </location>
</feature>
<protein>
    <submittedName>
        <fullName evidence="2">Uncharacterized protein</fullName>
    </submittedName>
</protein>